<protein>
    <recommendedName>
        <fullName evidence="3">Abortive infection protein AbiGI family protein</fullName>
    </recommendedName>
</protein>
<accession>A0A133ZEX9</accession>
<dbReference type="AlphaFoldDB" id="A0A133ZEX9"/>
<evidence type="ECO:0000313" key="2">
    <source>
        <dbReference type="Proteomes" id="UP000070394"/>
    </source>
</evidence>
<evidence type="ECO:0008006" key="3">
    <source>
        <dbReference type="Google" id="ProtNLM"/>
    </source>
</evidence>
<dbReference type="PATRIC" id="fig|467210.3.peg.2464"/>
<keyword evidence="2" id="KW-1185">Reference proteome</keyword>
<organism evidence="1 2">
    <name type="scientific">Lachnoanaerobaculum saburreum</name>
    <dbReference type="NCBI Taxonomy" id="467210"/>
    <lineage>
        <taxon>Bacteria</taxon>
        <taxon>Bacillati</taxon>
        <taxon>Bacillota</taxon>
        <taxon>Clostridia</taxon>
        <taxon>Lachnospirales</taxon>
        <taxon>Lachnospiraceae</taxon>
        <taxon>Lachnoanaerobaculum</taxon>
    </lineage>
</organism>
<proteinExistence type="predicted"/>
<gene>
    <name evidence="1" type="ORF">HMPREF1866_02490</name>
</gene>
<name>A0A133ZEX9_9FIRM</name>
<dbReference type="STRING" id="467210.HMPREF1866_02490"/>
<sequence length="197" mass="22992">MGERNILDRLLEVQNGYIRLVDAQNEGVSKHSVWDYVRKNEMEKIAPGIYILPDAWEDRLYSIQLRNRKIVFSHETALYIHNLSDREPFSPVITVGRGYNAKHLKDNGIVVHTVRQEWLELGLTKAQTFTGNTVRIYDKERCICDIIKNKKRMDIQVFQKALTSYFSDSEKNIHNLMEYAGIMGVSDKVRQYTEVLL</sequence>
<dbReference type="OrthoDB" id="9801429at2"/>
<evidence type="ECO:0000313" key="1">
    <source>
        <dbReference type="EMBL" id="KXB53976.1"/>
    </source>
</evidence>
<dbReference type="EMBL" id="LSDA01000137">
    <property type="protein sequence ID" value="KXB53976.1"/>
    <property type="molecule type" value="Genomic_DNA"/>
</dbReference>
<dbReference type="RefSeq" id="WP_060932059.1">
    <property type="nucleotide sequence ID" value="NZ_KQ959847.1"/>
</dbReference>
<dbReference type="Proteomes" id="UP000070394">
    <property type="component" value="Unassembled WGS sequence"/>
</dbReference>
<reference evidence="2" key="1">
    <citation type="submission" date="2016-01" db="EMBL/GenBank/DDBJ databases">
        <authorList>
            <person name="Mitreva M."/>
            <person name="Pepin K.H."/>
            <person name="Mihindukulasuriya K.A."/>
            <person name="Fulton R."/>
            <person name="Fronick C."/>
            <person name="O'Laughlin M."/>
            <person name="Miner T."/>
            <person name="Herter B."/>
            <person name="Rosa B.A."/>
            <person name="Cordes M."/>
            <person name="Tomlinson C."/>
            <person name="Wollam A."/>
            <person name="Palsikar V.B."/>
            <person name="Mardis E.R."/>
            <person name="Wilson R.K."/>
        </authorList>
    </citation>
    <scope>NUCLEOTIDE SEQUENCE [LARGE SCALE GENOMIC DNA]</scope>
    <source>
        <strain evidence="2">DNF00896</strain>
    </source>
</reference>
<comment type="caution">
    <text evidence="1">The sequence shown here is derived from an EMBL/GenBank/DDBJ whole genome shotgun (WGS) entry which is preliminary data.</text>
</comment>